<evidence type="ECO:0000256" key="1">
    <source>
        <dbReference type="SAM" id="MobiDB-lite"/>
    </source>
</evidence>
<dbReference type="Proteomes" id="UP000034831">
    <property type="component" value="Unassembled WGS sequence"/>
</dbReference>
<keyword evidence="2" id="KW-1133">Transmembrane helix</keyword>
<gene>
    <name evidence="3" type="ORF">UX67_C0037G0005</name>
</gene>
<comment type="caution">
    <text evidence="3">The sequence shown here is derived from an EMBL/GenBank/DDBJ whole genome shotgun (WGS) entry which is preliminary data.</text>
</comment>
<evidence type="ECO:0000313" key="3">
    <source>
        <dbReference type="EMBL" id="KKU47470.1"/>
    </source>
</evidence>
<dbReference type="InterPro" id="IPR025101">
    <property type="entry name" value="DUF4012"/>
</dbReference>
<dbReference type="EMBL" id="LCNC01000037">
    <property type="protein sequence ID" value="KKU47470.1"/>
    <property type="molecule type" value="Genomic_DNA"/>
</dbReference>
<accession>A0A0G1TQ15</accession>
<dbReference type="AlphaFoldDB" id="A0A0G1TQ15"/>
<protein>
    <recommendedName>
        <fullName evidence="5">DUF4012 domain-containing protein</fullName>
    </recommendedName>
</protein>
<evidence type="ECO:0000256" key="2">
    <source>
        <dbReference type="SAM" id="Phobius"/>
    </source>
</evidence>
<evidence type="ECO:0008006" key="5">
    <source>
        <dbReference type="Google" id="ProtNLM"/>
    </source>
</evidence>
<keyword evidence="2" id="KW-0812">Transmembrane</keyword>
<feature type="region of interest" description="Disordered" evidence="1">
    <location>
        <begin position="1"/>
        <end position="70"/>
    </location>
</feature>
<evidence type="ECO:0000313" key="4">
    <source>
        <dbReference type="Proteomes" id="UP000034831"/>
    </source>
</evidence>
<reference evidence="3 4" key="1">
    <citation type="journal article" date="2015" name="Nature">
        <title>rRNA introns, odd ribosomes, and small enigmatic genomes across a large radiation of phyla.</title>
        <authorList>
            <person name="Brown C.T."/>
            <person name="Hug L.A."/>
            <person name="Thomas B.C."/>
            <person name="Sharon I."/>
            <person name="Castelle C.J."/>
            <person name="Singh A."/>
            <person name="Wilkins M.J."/>
            <person name="Williams K.H."/>
            <person name="Banfield J.F."/>
        </authorList>
    </citation>
    <scope>NUCLEOTIDE SEQUENCE [LARGE SCALE GENOMIC DNA]</scope>
</reference>
<dbReference type="Pfam" id="PF13196">
    <property type="entry name" value="DUF4012"/>
    <property type="match status" value="1"/>
</dbReference>
<sequence length="701" mass="77764">MDKPKEEEMIPQIKPENSLPEDQGPITKEEPTDLSSPAPAAAPESILIPKELKPQTKVESPPPPPEKPRFRINLPKGRGVKILAGIGLGLVILLGALAIPAYTIYGKAMKVKAAALKLTEAAKGQNIDTIKTELGSTKTSLAELRNSFRLVAWTKFIPFFGLYVRDADQVLKAGTYGLEAAEITLVTIEPYADILGFSGGKVQGIESDGAKTAQERIDFLVHAIPDLVPKADEISRKVTLARQELANIDPNRYPVKFRGQPVREKIRKGLGQVTEVATLVSAAKPLLEVSPYLLGIEEERRYLVIFQNDKELRPTGGFITAYSVMKVDKAKFEPVSSNDIYNLDDNYRPSLTVPDPIAAYIKGPYTLSKGWRLRDMNWSPDFGESMDLFSQEAAKAGIKGVDGIIAVDTHLLVNLLDAIGEIGVSGFGNFSTKIVPECDCPQVIYELESFADTEGPIVWSQTEPGKIVYAPPNYDNRKRIIGPLMNSILANAMGQPKEKLPNLFEAAFKSLVEKHVLFYLFDETAQSAVENVNIAGKIRDYSGDYLHINDSNLGGRKSNLYVTQEVEQEITAAKDGTIEKTLTITYKNPAKHDGWLNSVLPNWVRIYVPKGSELIEFTGVEAKEEPYEEFGKTVFAGFFQLRPEGIAKVTVKYRLPFKEKEALVLLIQKQPGTDSPLYRIRIGKREEEEFLKSDKEMRLPL</sequence>
<keyword evidence="2" id="KW-0472">Membrane</keyword>
<feature type="transmembrane region" description="Helical" evidence="2">
    <location>
        <begin position="79"/>
        <end position="102"/>
    </location>
</feature>
<name>A0A0G1TQ15_9BACT</name>
<organism evidence="3 4">
    <name type="scientific">Candidatus Woesebacteria bacterium GW2011_GWF2_46_8</name>
    <dbReference type="NCBI Taxonomy" id="1618604"/>
    <lineage>
        <taxon>Bacteria</taxon>
        <taxon>Candidatus Woeseibacteriota</taxon>
    </lineage>
</organism>
<proteinExistence type="predicted"/>